<protein>
    <submittedName>
        <fullName evidence="1">Uncharacterized protein</fullName>
    </submittedName>
</protein>
<dbReference type="KEGG" id="bbe:BBR47_43210"/>
<dbReference type="HOGENOM" id="CLU_3230571_0_0_9"/>
<keyword evidence="2" id="KW-1185">Reference proteome</keyword>
<accession>C0ZI24</accession>
<dbReference type="AlphaFoldDB" id="C0ZI24"/>
<proteinExistence type="predicted"/>
<sequence length="43" mass="4888">MEAPICWQGSVLHSAYDSRISPVWMPVYPSDQKEKKRVLALGI</sequence>
<dbReference type="STRING" id="358681.BBR47_43210"/>
<reference evidence="1 2" key="1">
    <citation type="submission" date="2005-03" db="EMBL/GenBank/DDBJ databases">
        <title>Brevibacillus brevis strain 47, complete genome.</title>
        <authorList>
            <person name="Hosoyama A."/>
            <person name="Yamada R."/>
            <person name="Hongo Y."/>
            <person name="Terui Y."/>
            <person name="Ankai A."/>
            <person name="Masuyama W."/>
            <person name="Sekiguchi M."/>
            <person name="Takeda T."/>
            <person name="Asano K."/>
            <person name="Ohji S."/>
            <person name="Ichikawa N."/>
            <person name="Narita S."/>
            <person name="Aoki N."/>
            <person name="Miura H."/>
            <person name="Matsushita S."/>
            <person name="Sekigawa T."/>
            <person name="Yamagata H."/>
            <person name="Yoshikawa H."/>
            <person name="Udaka S."/>
            <person name="Tanikawa S."/>
            <person name="Fujita N."/>
        </authorList>
    </citation>
    <scope>NUCLEOTIDE SEQUENCE [LARGE SCALE GENOMIC DNA]</scope>
    <source>
        <strain evidence="2">47 / JCM 6285 / NBRC 100599</strain>
    </source>
</reference>
<dbReference type="EMBL" id="AP008955">
    <property type="protein sequence ID" value="BAH45298.1"/>
    <property type="molecule type" value="Genomic_DNA"/>
</dbReference>
<organism evidence="1 2">
    <name type="scientific">Brevibacillus brevis (strain 47 / JCM 6285 / NBRC 100599)</name>
    <dbReference type="NCBI Taxonomy" id="358681"/>
    <lineage>
        <taxon>Bacteria</taxon>
        <taxon>Bacillati</taxon>
        <taxon>Bacillota</taxon>
        <taxon>Bacilli</taxon>
        <taxon>Bacillales</taxon>
        <taxon>Paenibacillaceae</taxon>
        <taxon>Brevibacillus</taxon>
    </lineage>
</organism>
<gene>
    <name evidence="1" type="ordered locus">BBR47_43210</name>
</gene>
<evidence type="ECO:0000313" key="2">
    <source>
        <dbReference type="Proteomes" id="UP000001877"/>
    </source>
</evidence>
<evidence type="ECO:0000313" key="1">
    <source>
        <dbReference type="EMBL" id="BAH45298.1"/>
    </source>
</evidence>
<name>C0ZI24_BREBN</name>
<dbReference type="Proteomes" id="UP000001877">
    <property type="component" value="Chromosome"/>
</dbReference>